<proteinExistence type="predicted"/>
<accession>A0A1G2BBB6</accession>
<protein>
    <recommendedName>
        <fullName evidence="5">DUF4190 domain-containing protein</fullName>
    </recommendedName>
</protein>
<reference evidence="3 4" key="1">
    <citation type="journal article" date="2016" name="Nat. Commun.">
        <title>Thousands of microbial genomes shed light on interconnected biogeochemical processes in an aquifer system.</title>
        <authorList>
            <person name="Anantharaman K."/>
            <person name="Brown C.T."/>
            <person name="Hug L.A."/>
            <person name="Sharon I."/>
            <person name="Castelle C.J."/>
            <person name="Probst A.J."/>
            <person name="Thomas B.C."/>
            <person name="Singh A."/>
            <person name="Wilkins M.J."/>
            <person name="Karaoz U."/>
            <person name="Brodie E.L."/>
            <person name="Williams K.H."/>
            <person name="Hubbard S.S."/>
            <person name="Banfield J.F."/>
        </authorList>
    </citation>
    <scope>NUCLEOTIDE SEQUENCE [LARGE SCALE GENOMIC DNA]</scope>
</reference>
<gene>
    <name evidence="3" type="ORF">A2319_02010</name>
</gene>
<dbReference type="EMBL" id="MHKI01000018">
    <property type="protein sequence ID" value="OGY86518.1"/>
    <property type="molecule type" value="Genomic_DNA"/>
</dbReference>
<keyword evidence="2" id="KW-0732">Signal</keyword>
<feature type="transmembrane region" description="Helical" evidence="1">
    <location>
        <begin position="53"/>
        <end position="77"/>
    </location>
</feature>
<keyword evidence="1" id="KW-0812">Transmembrane</keyword>
<evidence type="ECO:0000256" key="1">
    <source>
        <dbReference type="SAM" id="Phobius"/>
    </source>
</evidence>
<name>A0A1G2BBB6_9BACT</name>
<feature type="chain" id="PRO_5009582044" description="DUF4190 domain-containing protein" evidence="2">
    <location>
        <begin position="24"/>
        <end position="358"/>
    </location>
</feature>
<evidence type="ECO:0008006" key="5">
    <source>
        <dbReference type="Google" id="ProtNLM"/>
    </source>
</evidence>
<dbReference type="AlphaFoldDB" id="A0A1G2BBB6"/>
<feature type="signal peptide" evidence="2">
    <location>
        <begin position="1"/>
        <end position="23"/>
    </location>
</feature>
<evidence type="ECO:0000256" key="2">
    <source>
        <dbReference type="SAM" id="SignalP"/>
    </source>
</evidence>
<feature type="transmembrane region" description="Helical" evidence="1">
    <location>
        <begin position="97"/>
        <end position="120"/>
    </location>
</feature>
<comment type="caution">
    <text evidence="3">The sequence shown here is derived from an EMBL/GenBank/DDBJ whole genome shotgun (WGS) entry which is preliminary data.</text>
</comment>
<sequence length="358" mass="37796">MKKVFFKIIFVMSGLFLPTLALAQNSAFQLIPSCALTDGGCHSCDMLQLFTNFAQLITILISGVVLITFVWGGILWLTSAGVSDKVQKGKQVITGSIIGLVFVAGGYTIVNFSIAAFLGLDRADGVKLFGTHWAELCKGITVDNGGPWSINAGSSDCTGKSDGVSCAAADCTSGCVCHNQSRCISQCEYQNEKLKGGGYIAFCGTLEACQAEDAQVKDHAVAMAPTTGLCPNYTDVCCVLSPTGSGNNNYVAATCVGASNGIACDSGDPQTPGKCKDEQCINGCDYEAISSGHQGGECFYVLSGSNHNDDCPTDNPQYTLVSSYFPSQYCPYVYDIEVKDTGNGHYSRGACCIYDDKK</sequence>
<dbReference type="Proteomes" id="UP000176420">
    <property type="component" value="Unassembled WGS sequence"/>
</dbReference>
<keyword evidence="1" id="KW-1133">Transmembrane helix</keyword>
<evidence type="ECO:0000313" key="4">
    <source>
        <dbReference type="Proteomes" id="UP000176420"/>
    </source>
</evidence>
<keyword evidence="1" id="KW-0472">Membrane</keyword>
<evidence type="ECO:0000313" key="3">
    <source>
        <dbReference type="EMBL" id="OGY86518.1"/>
    </source>
</evidence>
<organism evidence="3 4">
    <name type="scientific">Candidatus Kerfeldbacteria bacterium RIFOXYB2_FULL_38_14</name>
    <dbReference type="NCBI Taxonomy" id="1798547"/>
    <lineage>
        <taxon>Bacteria</taxon>
        <taxon>Candidatus Kerfeldiibacteriota</taxon>
    </lineage>
</organism>